<dbReference type="AlphaFoldDB" id="A0A1C6W2Y9"/>
<dbReference type="RefSeq" id="WP_091106901.1">
    <property type="nucleotide sequence ID" value="NZ_FMHZ01000002.1"/>
</dbReference>
<dbReference type="OrthoDB" id="9808778at2"/>
<feature type="chain" id="PRO_5008749277" evidence="2">
    <location>
        <begin position="34"/>
        <end position="526"/>
    </location>
</feature>
<keyword evidence="2" id="KW-0732">Signal</keyword>
<keyword evidence="6" id="KW-1185">Reference proteome</keyword>
<evidence type="ECO:0000256" key="2">
    <source>
        <dbReference type="SAM" id="SignalP"/>
    </source>
</evidence>
<dbReference type="Pfam" id="PF00092">
    <property type="entry name" value="VWA"/>
    <property type="match status" value="1"/>
</dbReference>
<dbReference type="SMART" id="SM00327">
    <property type="entry name" value="VWA"/>
    <property type="match status" value="1"/>
</dbReference>
<dbReference type="InterPro" id="IPR002035">
    <property type="entry name" value="VWF_A"/>
</dbReference>
<feature type="domain" description="VWFA" evidence="3">
    <location>
        <begin position="68"/>
        <end position="262"/>
    </location>
</feature>
<dbReference type="Gene3D" id="3.40.50.410">
    <property type="entry name" value="von Willebrand factor, type A domain"/>
    <property type="match status" value="1"/>
</dbReference>
<name>A0A1C6W2Y9_9ACTN</name>
<dbReference type="PANTHER" id="PTHR47763">
    <property type="entry name" value="ALPHA-PROTEIN KINASE VWKA"/>
    <property type="match status" value="1"/>
</dbReference>
<sequence>MATAAVPWRRTRTVSVLAAVTAAVTALATPAAAAPGVSPALVDRDADPGTTIGVNKVVSTPPIPPKPDVVLLVDTTGSMGGAIANVRTNLQQVITDVRAAQPSAQFAVASYRDTGDGAELFRVRQGLTDDATALQDAVNGLAAGGGGDTPEAWVNALVEVSEGAIAYRSGSSRIVVLVGDAPSHDPSNGRTLAQATAALQADEARLLAVNVSGGGGGLDATGQATAVVSATGGQLVGSSPDTVTAAILAGLRDLDVTVTPTVTSCDAGLSVGFDAPSRTQQSGTDVPFAETITVAGDATQGAELTCTVEFRLNGLSGGPAFTQQIRVRVNDVTPPTVVVDDRTVEATSPAGAVIDYPATATDNVDGPLTPACVPPPGSTFPLGATTVTCTATDTAGNTGSDTAVMRVVDTTAPATACVPTNNPSGDNVPGSYNPDGFYELTSTDVVDTAVEVFIGDAADPSVRFGPFPAGTKIKLVQAPGAQSRVKDGTGDIDYKVTLRGDALIVGVDDAGNASTPAVCLVAPPPK</sequence>
<reference evidence="6" key="1">
    <citation type="submission" date="2016-06" db="EMBL/GenBank/DDBJ databases">
        <authorList>
            <person name="Varghese N."/>
            <person name="Submissions Spin"/>
        </authorList>
    </citation>
    <scope>NUCLEOTIDE SEQUENCE [LARGE SCALE GENOMIC DNA]</scope>
    <source>
        <strain evidence="6">DSM 43903</strain>
    </source>
</reference>
<dbReference type="SUPFAM" id="SSF53300">
    <property type="entry name" value="vWA-like"/>
    <property type="match status" value="1"/>
</dbReference>
<feature type="signal peptide" evidence="2">
    <location>
        <begin position="1"/>
        <end position="33"/>
    </location>
</feature>
<feature type="domain" description="HYR" evidence="4">
    <location>
        <begin position="323"/>
        <end position="409"/>
    </location>
</feature>
<evidence type="ECO:0000313" key="6">
    <source>
        <dbReference type="Proteomes" id="UP000199001"/>
    </source>
</evidence>
<evidence type="ECO:0000259" key="3">
    <source>
        <dbReference type="PROSITE" id="PS50234"/>
    </source>
</evidence>
<evidence type="ECO:0000256" key="1">
    <source>
        <dbReference type="ARBA" id="ARBA00022737"/>
    </source>
</evidence>
<protein>
    <submittedName>
        <fullName evidence="5">HYR domain-containing protein</fullName>
    </submittedName>
</protein>
<dbReference type="Proteomes" id="UP000199001">
    <property type="component" value="Unassembled WGS sequence"/>
</dbReference>
<gene>
    <name evidence="5" type="ORF">GA0070606_6329</name>
</gene>
<dbReference type="Pfam" id="PF02494">
    <property type="entry name" value="HYR"/>
    <property type="match status" value="1"/>
</dbReference>
<dbReference type="PROSITE" id="PS50234">
    <property type="entry name" value="VWFA"/>
    <property type="match status" value="1"/>
</dbReference>
<dbReference type="CDD" id="cd00198">
    <property type="entry name" value="vWFA"/>
    <property type="match status" value="1"/>
</dbReference>
<evidence type="ECO:0000313" key="5">
    <source>
        <dbReference type="EMBL" id="SCL72857.1"/>
    </source>
</evidence>
<evidence type="ECO:0000259" key="4">
    <source>
        <dbReference type="PROSITE" id="PS50825"/>
    </source>
</evidence>
<dbReference type="PROSITE" id="PS50825">
    <property type="entry name" value="HYR"/>
    <property type="match status" value="1"/>
</dbReference>
<keyword evidence="1" id="KW-0677">Repeat</keyword>
<dbReference type="Gene3D" id="2.60.40.10">
    <property type="entry name" value="Immunoglobulins"/>
    <property type="match status" value="1"/>
</dbReference>
<dbReference type="InterPro" id="IPR003410">
    <property type="entry name" value="HYR_dom"/>
</dbReference>
<dbReference type="InterPro" id="IPR036465">
    <property type="entry name" value="vWFA_dom_sf"/>
</dbReference>
<dbReference type="InterPro" id="IPR013783">
    <property type="entry name" value="Ig-like_fold"/>
</dbReference>
<dbReference type="GO" id="GO:0005975">
    <property type="term" value="P:carbohydrate metabolic process"/>
    <property type="evidence" value="ECO:0007669"/>
    <property type="project" value="UniProtKB-ARBA"/>
</dbReference>
<organism evidence="5 6">
    <name type="scientific">Micromonospora citrea</name>
    <dbReference type="NCBI Taxonomy" id="47855"/>
    <lineage>
        <taxon>Bacteria</taxon>
        <taxon>Bacillati</taxon>
        <taxon>Actinomycetota</taxon>
        <taxon>Actinomycetes</taxon>
        <taxon>Micromonosporales</taxon>
        <taxon>Micromonosporaceae</taxon>
        <taxon>Micromonospora</taxon>
    </lineage>
</organism>
<dbReference type="InterPro" id="IPR052969">
    <property type="entry name" value="Thr-specific_kinase-like"/>
</dbReference>
<dbReference type="EMBL" id="FMHZ01000002">
    <property type="protein sequence ID" value="SCL72857.1"/>
    <property type="molecule type" value="Genomic_DNA"/>
</dbReference>
<proteinExistence type="predicted"/>
<accession>A0A1C6W2Y9</accession>
<dbReference type="STRING" id="47855.GA0070606_6329"/>